<accession>A0A316AF94</accession>
<evidence type="ECO:0000313" key="1">
    <source>
        <dbReference type="EMBL" id="PWJ56271.1"/>
    </source>
</evidence>
<organism evidence="1 2">
    <name type="scientific">Quadrisphaera granulorum</name>
    <dbReference type="NCBI Taxonomy" id="317664"/>
    <lineage>
        <taxon>Bacteria</taxon>
        <taxon>Bacillati</taxon>
        <taxon>Actinomycetota</taxon>
        <taxon>Actinomycetes</taxon>
        <taxon>Kineosporiales</taxon>
        <taxon>Kineosporiaceae</taxon>
        <taxon>Quadrisphaera</taxon>
    </lineage>
</organism>
<protein>
    <recommendedName>
        <fullName evidence="3">VanZ like protein</fullName>
    </recommendedName>
</protein>
<sequence length="112" mass="11637">MKRLAFAAAVLVQLVVLYAPRAPATDGIPLVGGVVDKAVHAAVFAAVAWTGRRAGLPALPLALVLLAHAVVSELLQHWVLPHRSGDPWDAVADATGVLVGLLIARRSGRLVS</sequence>
<evidence type="ECO:0000313" key="2">
    <source>
        <dbReference type="Proteomes" id="UP000245469"/>
    </source>
</evidence>
<dbReference type="OrthoDB" id="3831062at2"/>
<reference evidence="1 2" key="1">
    <citation type="submission" date="2018-03" db="EMBL/GenBank/DDBJ databases">
        <title>Genomic Encyclopedia of Archaeal and Bacterial Type Strains, Phase II (KMG-II): from individual species to whole genera.</title>
        <authorList>
            <person name="Goeker M."/>
        </authorList>
    </citation>
    <scope>NUCLEOTIDE SEQUENCE [LARGE SCALE GENOMIC DNA]</scope>
    <source>
        <strain evidence="1 2">DSM 44889</strain>
    </source>
</reference>
<dbReference type="AlphaFoldDB" id="A0A316AF94"/>
<proteinExistence type="predicted"/>
<evidence type="ECO:0008006" key="3">
    <source>
        <dbReference type="Google" id="ProtNLM"/>
    </source>
</evidence>
<dbReference type="EMBL" id="QGDQ01000001">
    <property type="protein sequence ID" value="PWJ56271.1"/>
    <property type="molecule type" value="Genomic_DNA"/>
</dbReference>
<keyword evidence="2" id="KW-1185">Reference proteome</keyword>
<dbReference type="Proteomes" id="UP000245469">
    <property type="component" value="Unassembled WGS sequence"/>
</dbReference>
<name>A0A316AF94_9ACTN</name>
<dbReference type="RefSeq" id="WP_109772454.1">
    <property type="nucleotide sequence ID" value="NZ_QGDQ01000001.1"/>
</dbReference>
<gene>
    <name evidence="1" type="ORF">BXY45_101247</name>
</gene>
<comment type="caution">
    <text evidence="1">The sequence shown here is derived from an EMBL/GenBank/DDBJ whole genome shotgun (WGS) entry which is preliminary data.</text>
</comment>